<keyword evidence="3 8" id="KW-0813">Transport</keyword>
<evidence type="ECO:0000256" key="2">
    <source>
        <dbReference type="ARBA" id="ARBA00005887"/>
    </source>
</evidence>
<dbReference type="EMBL" id="KN042436">
    <property type="protein sequence ID" value="KFH61859.1"/>
    <property type="molecule type" value="Genomic_DNA"/>
</dbReference>
<feature type="transmembrane region" description="Helical" evidence="8">
    <location>
        <begin position="97"/>
        <end position="114"/>
    </location>
</feature>
<keyword evidence="5 8" id="KW-1133">Transmembrane helix</keyword>
<evidence type="ECO:0000256" key="5">
    <source>
        <dbReference type="ARBA" id="ARBA00022989"/>
    </source>
</evidence>
<comment type="similarity">
    <text evidence="2 8">Belongs to the ammonia transporter channel (TC 1.A.11.2) family.</text>
</comment>
<dbReference type="OrthoDB" id="534912at2759"/>
<evidence type="ECO:0000256" key="8">
    <source>
        <dbReference type="RuleBase" id="RU362002"/>
    </source>
</evidence>
<feature type="transmembrane region" description="Helical" evidence="8">
    <location>
        <begin position="275"/>
        <end position="298"/>
    </location>
</feature>
<keyword evidence="4 8" id="KW-0812">Transmembrane</keyword>
<sequence>MDTAATPNYDSGSIAWILCPGLGLFYSGLARAKNALSLMFLTMIAVSVVSIQWYFWGYSLTFSETGGPFIGDLAHFVGRNVGWNAHPNAPNIPSSTFFIFQLMFACITPALAFGASAERMKMGPSILFLFIWSTVVYNFTTYWIWSPNGWLSVRGVMDYAGGTPVHISSGSAAVAYALVLGKRKDYNKSNQPHNVSFVYIGTGLLWFGWFGFNAGSALAANARAVQALINTHLAGSVGGLVWVLLDYRHEKKLSLIGYCTGAVAGLATITPGSGYVSGASSLVFGLLGSAICNICVAWKSKYHFDDALDVFAVHYVGGLVGLLLTGIFAQQSIMALSYPVGATDVPIGGFLDGNYHRILIQMAAIGSVTAWSFLGTYVILTVMNRIPGLHLRLDENEEEMGTDMAQMGETAYGFLPKSMTDSSLAVGAFQLKAMEEATTSTTPAVIQPSVQQA</sequence>
<evidence type="ECO:0000259" key="9">
    <source>
        <dbReference type="Pfam" id="PF00909"/>
    </source>
</evidence>
<feature type="transmembrane region" description="Helical" evidence="8">
    <location>
        <begin position="36"/>
        <end position="56"/>
    </location>
</feature>
<reference evidence="10 11" key="1">
    <citation type="submission" date="2011-02" db="EMBL/GenBank/DDBJ databases">
        <title>The Genome Sequence of Mortierella verticillata NRRL 6337.</title>
        <authorList>
            <consortium name="The Broad Institute Genome Sequencing Platform"/>
            <person name="Russ C."/>
            <person name="Cuomo C."/>
            <person name="Burger G."/>
            <person name="Gray M.W."/>
            <person name="Holland P.W.H."/>
            <person name="King N."/>
            <person name="Lang F.B.F."/>
            <person name="Roger A.J."/>
            <person name="Ruiz-Trillo I."/>
            <person name="Young S.K."/>
            <person name="Zeng Q."/>
            <person name="Gargeya S."/>
            <person name="Alvarado L."/>
            <person name="Berlin A."/>
            <person name="Chapman S.B."/>
            <person name="Chen Z."/>
            <person name="Freedman E."/>
            <person name="Gellesch M."/>
            <person name="Goldberg J."/>
            <person name="Griggs A."/>
            <person name="Gujja S."/>
            <person name="Heilman E."/>
            <person name="Heiman D."/>
            <person name="Howarth C."/>
            <person name="Mehta T."/>
            <person name="Neiman D."/>
            <person name="Pearson M."/>
            <person name="Roberts A."/>
            <person name="Saif S."/>
            <person name="Shea T."/>
            <person name="Shenoy N."/>
            <person name="Sisk P."/>
            <person name="Stolte C."/>
            <person name="Sykes S."/>
            <person name="White J."/>
            <person name="Yandava C."/>
            <person name="Haas B."/>
            <person name="Nusbaum C."/>
            <person name="Birren B."/>
        </authorList>
    </citation>
    <scope>NUCLEOTIDE SEQUENCE [LARGE SCALE GENOMIC DNA]</scope>
    <source>
        <strain evidence="10 11">NRRL 6337</strain>
    </source>
</reference>
<dbReference type="PANTHER" id="PTHR43029:SF10">
    <property type="entry name" value="AMMONIUM TRANSPORTER MEP2"/>
    <property type="match status" value="1"/>
</dbReference>
<dbReference type="AlphaFoldDB" id="A0A086TIT2"/>
<evidence type="ECO:0000256" key="7">
    <source>
        <dbReference type="ARBA" id="ARBA00023177"/>
    </source>
</evidence>
<dbReference type="Gene3D" id="1.10.3430.10">
    <property type="entry name" value="Ammonium transporter AmtB like domains"/>
    <property type="match status" value="1"/>
</dbReference>
<dbReference type="SUPFAM" id="SSF111352">
    <property type="entry name" value="Ammonium transporter"/>
    <property type="match status" value="1"/>
</dbReference>
<feature type="transmembrane region" description="Helical" evidence="8">
    <location>
        <begin position="358"/>
        <end position="383"/>
    </location>
</feature>
<dbReference type="InterPro" id="IPR024041">
    <property type="entry name" value="NH4_transpt_AmtB-like_dom"/>
</dbReference>
<dbReference type="Proteomes" id="UP000243308">
    <property type="component" value="Unassembled WGS sequence"/>
</dbReference>
<dbReference type="GO" id="GO:0005886">
    <property type="term" value="C:plasma membrane"/>
    <property type="evidence" value="ECO:0007669"/>
    <property type="project" value="UniProtKB-SubCell"/>
</dbReference>
<dbReference type="PROSITE" id="PS01219">
    <property type="entry name" value="AMMONIUM_TRANSP"/>
    <property type="match status" value="1"/>
</dbReference>
<dbReference type="InterPro" id="IPR001905">
    <property type="entry name" value="Ammonium_transpt"/>
</dbReference>
<keyword evidence="11" id="KW-1185">Reference proteome</keyword>
<evidence type="ECO:0000256" key="1">
    <source>
        <dbReference type="ARBA" id="ARBA00004141"/>
    </source>
</evidence>
<feature type="transmembrane region" description="Helical" evidence="8">
    <location>
        <begin position="252"/>
        <end position="269"/>
    </location>
</feature>
<accession>A0A086TIT2</accession>
<dbReference type="PANTHER" id="PTHR43029">
    <property type="entry name" value="AMMONIUM TRANSPORTER MEP2"/>
    <property type="match status" value="1"/>
</dbReference>
<evidence type="ECO:0000313" key="10">
    <source>
        <dbReference type="EMBL" id="KFH61859.1"/>
    </source>
</evidence>
<evidence type="ECO:0000256" key="3">
    <source>
        <dbReference type="ARBA" id="ARBA00022448"/>
    </source>
</evidence>
<feature type="transmembrane region" description="Helical" evidence="8">
    <location>
        <begin position="193"/>
        <end position="212"/>
    </location>
</feature>
<dbReference type="Pfam" id="PF00909">
    <property type="entry name" value="Ammonium_transp"/>
    <property type="match status" value="1"/>
</dbReference>
<keyword evidence="6 8" id="KW-0472">Membrane</keyword>
<name>A0A086TIT2_9FUNG</name>
<proteinExistence type="inferred from homology"/>
<protein>
    <recommendedName>
        <fullName evidence="8">Ammonium transporter</fullName>
    </recommendedName>
</protein>
<dbReference type="InterPro" id="IPR018047">
    <property type="entry name" value="Ammonium_transpt_CS"/>
</dbReference>
<organism evidence="10 11">
    <name type="scientific">Podila verticillata NRRL 6337</name>
    <dbReference type="NCBI Taxonomy" id="1069443"/>
    <lineage>
        <taxon>Eukaryota</taxon>
        <taxon>Fungi</taxon>
        <taxon>Fungi incertae sedis</taxon>
        <taxon>Mucoromycota</taxon>
        <taxon>Mortierellomycotina</taxon>
        <taxon>Mortierellomycetes</taxon>
        <taxon>Mortierellales</taxon>
        <taxon>Mortierellaceae</taxon>
        <taxon>Podila</taxon>
    </lineage>
</organism>
<dbReference type="NCBIfam" id="TIGR00836">
    <property type="entry name" value="amt"/>
    <property type="match status" value="1"/>
</dbReference>
<evidence type="ECO:0000256" key="4">
    <source>
        <dbReference type="ARBA" id="ARBA00022692"/>
    </source>
</evidence>
<gene>
    <name evidence="10" type="ORF">MVEG_12288</name>
</gene>
<dbReference type="InterPro" id="IPR029020">
    <property type="entry name" value="Ammonium/urea_transptr"/>
</dbReference>
<feature type="transmembrane region" description="Helical" evidence="8">
    <location>
        <begin position="310"/>
        <end position="329"/>
    </location>
</feature>
<feature type="transmembrane region" description="Helical" evidence="8">
    <location>
        <begin position="12"/>
        <end position="29"/>
    </location>
</feature>
<evidence type="ECO:0000313" key="11">
    <source>
        <dbReference type="Proteomes" id="UP000243308"/>
    </source>
</evidence>
<evidence type="ECO:0000256" key="6">
    <source>
        <dbReference type="ARBA" id="ARBA00023136"/>
    </source>
</evidence>
<feature type="transmembrane region" description="Helical" evidence="8">
    <location>
        <begin position="224"/>
        <end position="245"/>
    </location>
</feature>
<dbReference type="GO" id="GO:0008519">
    <property type="term" value="F:ammonium channel activity"/>
    <property type="evidence" value="ECO:0007669"/>
    <property type="project" value="InterPro"/>
</dbReference>
<comment type="subcellular location">
    <subcellularLocation>
        <location evidence="8">Cell membrane</location>
        <topology evidence="8">Multi-pass membrane protein</topology>
    </subcellularLocation>
    <subcellularLocation>
        <location evidence="1">Membrane</location>
        <topology evidence="1">Multi-pass membrane protein</topology>
    </subcellularLocation>
</comment>
<keyword evidence="7 8" id="KW-0924">Ammonia transport</keyword>
<feature type="transmembrane region" description="Helical" evidence="8">
    <location>
        <begin position="126"/>
        <end position="145"/>
    </location>
</feature>
<feature type="domain" description="Ammonium transporter AmtB-like" evidence="9">
    <location>
        <begin position="16"/>
        <end position="412"/>
    </location>
</feature>
<feature type="transmembrane region" description="Helical" evidence="8">
    <location>
        <begin position="165"/>
        <end position="181"/>
    </location>
</feature>